<keyword evidence="5" id="KW-1185">Reference proteome</keyword>
<dbReference type="EMBL" id="JBHUKS010000006">
    <property type="protein sequence ID" value="MFD2467707.1"/>
    <property type="molecule type" value="Genomic_DNA"/>
</dbReference>
<reference evidence="5" key="1">
    <citation type="journal article" date="2019" name="Int. J. Syst. Evol. Microbiol.">
        <title>The Global Catalogue of Microorganisms (GCM) 10K type strain sequencing project: providing services to taxonomists for standard genome sequencing and annotation.</title>
        <authorList>
            <consortium name="The Broad Institute Genomics Platform"/>
            <consortium name="The Broad Institute Genome Sequencing Center for Infectious Disease"/>
            <person name="Wu L."/>
            <person name="Ma J."/>
        </authorList>
    </citation>
    <scope>NUCLEOTIDE SEQUENCE [LARGE SCALE GENOMIC DNA]</scope>
    <source>
        <strain evidence="5">CGMCC 4.7641</strain>
    </source>
</reference>
<dbReference type="PANTHER" id="PTHR43476">
    <property type="entry name" value="3-(3-HYDROXY-PHENYL)PROPIONATE/3-HYDROXYCINNAMIC ACID HYDROXYLASE"/>
    <property type="match status" value="1"/>
</dbReference>
<keyword evidence="1" id="KW-0560">Oxidoreductase</keyword>
<dbReference type="Gene3D" id="3.50.50.60">
    <property type="entry name" value="FAD/NAD(P)-binding domain"/>
    <property type="match status" value="1"/>
</dbReference>
<name>A0ABW5H364_9PSEU</name>
<sequence>MSVLVAGAGPAGLAAALALRAEGIPVTVLEARQRGTQQEGSRALYVHRDSLALLEKVSPGLGQAIAEHGLTWRVRRTYYRGRLVFERVHPERPGSPPFASLRQSDTEGFLLRACESAGVRFEWDARVEDVSVSAREVRVRTVDGRQWSGAYLIGADGARSTVRRSAGIAVAGPPAFGFHVVLDVEAGDGDVMLRERTFHYHHPRLGGRHVLLVPFTGGFQVDLQCRADDSAAEWGDLDTARQWVRRAVDDFGKRRIRWASTYRFLRVVADDFADADRRVLLIGEAAHLFPPFGARGMNSGFADALAAASAIADAGRARSEPARAEAIEEFAGVRRAAAVRNASATERALAHLTAGPGGRLRQRAAAVLSPVAPACGRWLESAPYGVAPSGRASGKH</sequence>
<dbReference type="RefSeq" id="WP_378302673.1">
    <property type="nucleotide sequence ID" value="NZ_JBHUKS010000006.1"/>
</dbReference>
<protein>
    <submittedName>
        <fullName evidence="4">FAD-dependent oxidoreductase</fullName>
    </submittedName>
</protein>
<dbReference type="PRINTS" id="PR00420">
    <property type="entry name" value="RNGMNOXGNASE"/>
</dbReference>
<feature type="domain" description="FAD-binding" evidence="3">
    <location>
        <begin position="2"/>
        <end position="323"/>
    </location>
</feature>
<organism evidence="4 5">
    <name type="scientific">Amycolatopsis silviterrae</name>
    <dbReference type="NCBI Taxonomy" id="1656914"/>
    <lineage>
        <taxon>Bacteria</taxon>
        <taxon>Bacillati</taxon>
        <taxon>Actinomycetota</taxon>
        <taxon>Actinomycetes</taxon>
        <taxon>Pseudonocardiales</taxon>
        <taxon>Pseudonocardiaceae</taxon>
        <taxon>Amycolatopsis</taxon>
    </lineage>
</organism>
<dbReference type="PANTHER" id="PTHR43476:SF4">
    <property type="entry name" value="BLR0106 PROTEIN"/>
    <property type="match status" value="1"/>
</dbReference>
<dbReference type="Pfam" id="PF01494">
    <property type="entry name" value="FAD_binding_3"/>
    <property type="match status" value="1"/>
</dbReference>
<evidence type="ECO:0000259" key="3">
    <source>
        <dbReference type="Pfam" id="PF01494"/>
    </source>
</evidence>
<evidence type="ECO:0000256" key="2">
    <source>
        <dbReference type="ARBA" id="ARBA00023027"/>
    </source>
</evidence>
<proteinExistence type="predicted"/>
<gene>
    <name evidence="4" type="ORF">ACFSVL_09905</name>
</gene>
<accession>A0ABW5H364</accession>
<evidence type="ECO:0000256" key="1">
    <source>
        <dbReference type="ARBA" id="ARBA00023002"/>
    </source>
</evidence>
<dbReference type="InterPro" id="IPR036188">
    <property type="entry name" value="FAD/NAD-bd_sf"/>
</dbReference>
<dbReference type="InterPro" id="IPR050631">
    <property type="entry name" value="PheA/TfdB_FAD_monoxygenase"/>
</dbReference>
<keyword evidence="2" id="KW-0520">NAD</keyword>
<dbReference type="Proteomes" id="UP001597483">
    <property type="component" value="Unassembled WGS sequence"/>
</dbReference>
<dbReference type="SUPFAM" id="SSF51905">
    <property type="entry name" value="FAD/NAD(P)-binding domain"/>
    <property type="match status" value="1"/>
</dbReference>
<evidence type="ECO:0000313" key="5">
    <source>
        <dbReference type="Proteomes" id="UP001597483"/>
    </source>
</evidence>
<comment type="caution">
    <text evidence="4">The sequence shown here is derived from an EMBL/GenBank/DDBJ whole genome shotgun (WGS) entry which is preliminary data.</text>
</comment>
<dbReference type="Gene3D" id="3.30.70.2450">
    <property type="match status" value="1"/>
</dbReference>
<dbReference type="InterPro" id="IPR002938">
    <property type="entry name" value="FAD-bd"/>
</dbReference>
<evidence type="ECO:0000313" key="4">
    <source>
        <dbReference type="EMBL" id="MFD2467707.1"/>
    </source>
</evidence>